<feature type="repeat" description="ANK" evidence="11">
    <location>
        <begin position="533"/>
        <end position="568"/>
    </location>
</feature>
<feature type="repeat" description="ANK" evidence="11">
    <location>
        <begin position="248"/>
        <end position="280"/>
    </location>
</feature>
<feature type="repeat" description="ANK" evidence="11">
    <location>
        <begin position="446"/>
        <end position="478"/>
    </location>
</feature>
<keyword evidence="6" id="KW-0862">Zinc</keyword>
<dbReference type="Pfam" id="PF00023">
    <property type="entry name" value="Ank"/>
    <property type="match status" value="4"/>
</dbReference>
<dbReference type="FunFam" id="3.90.228.10:FF:000001">
    <property type="entry name" value="Poly [ADP-ribose] polymerase tankyrase-2"/>
    <property type="match status" value="1"/>
</dbReference>
<protein>
    <recommendedName>
        <fullName evidence="12">Poly [ADP-ribose] polymerase</fullName>
        <shortName evidence="12">PARP</shortName>
        <ecNumber evidence="12">2.4.2.-</ecNumber>
    </recommendedName>
</protein>
<feature type="repeat" description="ANK" evidence="11">
    <location>
        <begin position="569"/>
        <end position="601"/>
    </location>
</feature>
<evidence type="ECO:0000256" key="2">
    <source>
        <dbReference type="ARBA" id="ARBA00022679"/>
    </source>
</evidence>
<feature type="repeat" description="ANK" evidence="11">
    <location>
        <begin position="215"/>
        <end position="247"/>
    </location>
</feature>
<dbReference type="EC" id="2.4.2.-" evidence="12"/>
<keyword evidence="4" id="KW-0479">Metal-binding</keyword>
<evidence type="ECO:0000313" key="17">
    <source>
        <dbReference type="Proteomes" id="UP000429181"/>
    </source>
</evidence>
<dbReference type="Proteomes" id="UP000429181">
    <property type="component" value="Chromosome 27"/>
</dbReference>
<feature type="compositionally biased region" description="Pro residues" evidence="13">
    <location>
        <begin position="25"/>
        <end position="35"/>
    </location>
</feature>
<dbReference type="SMART" id="SM00248">
    <property type="entry name" value="ANK"/>
    <property type="match status" value="17"/>
</dbReference>
<feature type="domain" description="PARP catalytic" evidence="14">
    <location>
        <begin position="1046"/>
        <end position="1256"/>
    </location>
</feature>
<feature type="repeat" description="ANK" evidence="11">
    <location>
        <begin position="881"/>
        <end position="913"/>
    </location>
</feature>
<dbReference type="FunFam" id="1.25.40.20:FF:000010">
    <property type="entry name" value="Poly [ADP-ribose] polymerase"/>
    <property type="match status" value="1"/>
</dbReference>
<feature type="repeat" description="ANK" evidence="11">
    <location>
        <begin position="848"/>
        <end position="880"/>
    </location>
</feature>
<sequence>MAASRRSQHHHHHHQQQLQPAPGASAPPPPPPLPLSPGLAPGTTPASPTVGGLAPFASPRHGLALPEGDGSRDPPDRPRSPDPVDSASCCSPTSTICTVAAAPVVPAVSASSAVGVAPNPAGGGSNNSPSSSSSPTSSSSSSPSSPGSSLAESPEAAGVSTTAPLGPGAAGPGPGVPAVSGALRELLEACRNGDVSRVKRLVDAANVNAKDMAGRKSSPLHFAAGFGRKDVVEHLLQMGANVHARDDGGLIPLHNACSFGHAEVVSLLLCQGADPNARDNWNYTPLHEAAIKGKIDVCIVLLQHGADPNIRNTDGKSALDLADPSAKAVLTEYALLEMIYNFSGEYKKDELLEAARSGNEEKLMALLTPLNVNCHASDGRKSTPLHLAAGYNRVRIVQLLLQHGADVHAKDKGGLVPLHNACSYGHYEVTELLLKHGACVNAMDLWQFTPLHEAASKNRVEVCSLLLSHGADPTLVNCHGKSAVDMAPTPELRERLTYEFKGHSLLQAAREADLAKVKKTLALEIINFKQPQSHETALHCAVASLHPKRKQVTELLLRKGANVNEKNKDFMTPLHVAAERAHNDVMEVLHKHGAKMNALDTLGQTALHRAALAGHLQTCRLLLSYGSDPSIISLQGFTAAQMGNEAVQQILSESTPIRTSDVDYRLLEASKAGDLETVKQLCSPQNVNCRDLEGRHSTPLHFAAGYNRVSVVEYLLHHGADVHAKDKGGLVPLHNACSYGHYEVAELLVRHGASVNVADLWKFTPLHEAAAKGKYEICKLLLKHGADPTKKNRDGNTPLDLVKEGDTDIQDLLRGDAALLDAAKKGCLARVQKLCTPENINCRDTQGRNSTPLHLAAGYNNLEVAEYLLEHGADVNAQDKGGLIPLHNAASYGHVDIAALLIKYNTCVNATDKWAFTPLHEAAQKGRTQLCALLLAHGADPTMKNQEGQTPLDLATADDIRALLIDAMPPEALPTCFKPQATVVSASLISPASTPSCLSAASSIDNLTGPLAELAVGGASNTGDGAAGAERKEGEVAGLDMNISQFLKSLGLEHLRDIFETEQMQSTIREHRDGGNAGGVFNRYNVIRIQKVVNKKLRERFCHRQKEVSEENHNHHNERMLFHGSPFINAIIHKGFDERHAYIGGMFGAGIYFAENSSKSNQYVYGIGGGTGCPTHKDRSCYICHRQMLFCRVTLGKSFLQFSTMKMAHAPPGHHSVIGRPSVNGLAYAEYVIYRGEQAYPEYLITYQIMKPEAPSQTATAAEQKT</sequence>
<dbReference type="Ensembl" id="ENSBIXT00005004860.1">
    <property type="protein sequence ID" value="ENSBIXP00005006188.1"/>
    <property type="gene ID" value="ENSBIXG00005011776.1"/>
</dbReference>
<keyword evidence="1 12" id="KW-0328">Glycosyltransferase</keyword>
<evidence type="ECO:0000256" key="6">
    <source>
        <dbReference type="ARBA" id="ARBA00022833"/>
    </source>
</evidence>
<dbReference type="FunFam" id="1.25.40.20:FF:000024">
    <property type="entry name" value="Poly [ADP-ribose] polymerase"/>
    <property type="match status" value="1"/>
</dbReference>
<feature type="repeat" description="ANK" evidence="11">
    <location>
        <begin position="281"/>
        <end position="313"/>
    </location>
</feature>
<keyword evidence="16" id="KW-1185">Reference proteome</keyword>
<gene>
    <name evidence="15" type="primary">TNKS</name>
</gene>
<dbReference type="InterPro" id="IPR036770">
    <property type="entry name" value="Ankyrin_rpt-contain_sf"/>
</dbReference>
<feature type="repeat" description="ANK" evidence="11">
    <location>
        <begin position="602"/>
        <end position="634"/>
    </location>
</feature>
<dbReference type="FunFam" id="1.25.40.20:FF:000011">
    <property type="entry name" value="Poly [ADP-ribose] polymerase"/>
    <property type="match status" value="1"/>
</dbReference>
<dbReference type="SUPFAM" id="SSF48403">
    <property type="entry name" value="Ankyrin repeat"/>
    <property type="match status" value="3"/>
</dbReference>
<evidence type="ECO:0000313" key="16">
    <source>
        <dbReference type="Proteomes" id="UP000314981"/>
    </source>
</evidence>
<feature type="repeat" description="ANK" evidence="11">
    <location>
        <begin position="914"/>
        <end position="946"/>
    </location>
</feature>
<dbReference type="Gene3D" id="6.20.320.10">
    <property type="match status" value="1"/>
</dbReference>
<evidence type="ECO:0000256" key="1">
    <source>
        <dbReference type="ARBA" id="ARBA00022676"/>
    </source>
</evidence>
<dbReference type="PROSITE" id="PS51059">
    <property type="entry name" value="PARP_CATALYTIC"/>
    <property type="match status" value="1"/>
</dbReference>
<dbReference type="GO" id="GO:0046872">
    <property type="term" value="F:metal ion binding"/>
    <property type="evidence" value="ECO:0007669"/>
    <property type="project" value="UniProtKB-KW"/>
</dbReference>
<dbReference type="Ensembl" id="ENSBIXT00000007430.1">
    <property type="protein sequence ID" value="ENSBIXP00000004618.1"/>
    <property type="gene ID" value="ENSBIXG00000010952.1"/>
</dbReference>
<reference evidence="15" key="2">
    <citation type="submission" date="2025-05" db="UniProtKB">
        <authorList>
            <consortium name="Ensembl"/>
        </authorList>
    </citation>
    <scope>IDENTIFICATION</scope>
</reference>
<feature type="compositionally biased region" description="Low complexity" evidence="13">
    <location>
        <begin position="36"/>
        <end position="45"/>
    </location>
</feature>
<feature type="repeat" description="ANK" evidence="11">
    <location>
        <begin position="695"/>
        <end position="727"/>
    </location>
</feature>
<dbReference type="Gene3D" id="1.25.40.20">
    <property type="entry name" value="Ankyrin repeat-containing domain"/>
    <property type="match status" value="5"/>
</dbReference>
<reference evidence="16 17" key="1">
    <citation type="submission" date="2018-11" db="EMBL/GenBank/DDBJ databases">
        <title>Haplotype-resolved cattle genomes.</title>
        <authorList>
            <person name="Low W.Y."/>
            <person name="Tearle R."/>
            <person name="Bickhart D.M."/>
            <person name="Rosen B.D."/>
            <person name="Koren S."/>
            <person name="Rhie A."/>
            <person name="Hiendleder S."/>
            <person name="Phillippy A.M."/>
            <person name="Smith T.P.L."/>
            <person name="Williams J.L."/>
        </authorList>
    </citation>
    <scope>NUCLEOTIDE SEQUENCE [LARGE SCALE GENOMIC DNA]</scope>
</reference>
<dbReference type="GeneTree" id="ENSGT00940000156161"/>
<feature type="repeat" description="ANK" evidence="11">
    <location>
        <begin position="728"/>
        <end position="760"/>
    </location>
</feature>
<evidence type="ECO:0000256" key="8">
    <source>
        <dbReference type="ARBA" id="ARBA00023043"/>
    </source>
</evidence>
<comment type="similarity">
    <text evidence="9">Belongs to the ARTD/PARP family.</text>
</comment>
<feature type="repeat" description="ANK" evidence="11">
    <location>
        <begin position="761"/>
        <end position="793"/>
    </location>
</feature>
<evidence type="ECO:0000259" key="14">
    <source>
        <dbReference type="PROSITE" id="PS51059"/>
    </source>
</evidence>
<evidence type="ECO:0000256" key="3">
    <source>
        <dbReference type="ARBA" id="ARBA00022695"/>
    </source>
</evidence>
<dbReference type="FunFam" id="1.25.40.20:FF:000021">
    <property type="entry name" value="Poly [ADP-ribose] polymerase"/>
    <property type="match status" value="1"/>
</dbReference>
<keyword evidence="7 12" id="KW-0520">NAD</keyword>
<organism evidence="15 16">
    <name type="scientific">Bos indicus x Bos taurus</name>
    <name type="common">Hybrid cattle</name>
    <dbReference type="NCBI Taxonomy" id="30522"/>
    <lineage>
        <taxon>Eukaryota</taxon>
        <taxon>Metazoa</taxon>
        <taxon>Chordata</taxon>
        <taxon>Craniata</taxon>
        <taxon>Vertebrata</taxon>
        <taxon>Euteleostomi</taxon>
        <taxon>Mammalia</taxon>
        <taxon>Eutheria</taxon>
        <taxon>Laurasiatheria</taxon>
        <taxon>Artiodactyla</taxon>
        <taxon>Ruminantia</taxon>
        <taxon>Pecora</taxon>
        <taxon>Bovidae</taxon>
        <taxon>Bovinae</taxon>
        <taxon>Bos</taxon>
    </lineage>
</organism>
<feature type="repeat" description="ANK" evidence="11">
    <location>
        <begin position="380"/>
        <end position="412"/>
    </location>
</feature>
<dbReference type="CDD" id="cd01438">
    <property type="entry name" value="tankyrase_like"/>
    <property type="match status" value="1"/>
</dbReference>
<dbReference type="InterPro" id="IPR012317">
    <property type="entry name" value="Poly(ADP-ribose)pol_cat_dom"/>
</dbReference>
<evidence type="ECO:0000256" key="12">
    <source>
        <dbReference type="RuleBase" id="RU362114"/>
    </source>
</evidence>
<dbReference type="AlphaFoldDB" id="A0A4W2BZ29"/>
<keyword evidence="8 11" id="KW-0040">ANK repeat</keyword>
<dbReference type="PRINTS" id="PR01415">
    <property type="entry name" value="ANKYRIN"/>
</dbReference>
<evidence type="ECO:0000256" key="7">
    <source>
        <dbReference type="ARBA" id="ARBA00023027"/>
    </source>
</evidence>
<dbReference type="SUPFAM" id="SSF56399">
    <property type="entry name" value="ADP-ribosylation"/>
    <property type="match status" value="1"/>
</dbReference>
<evidence type="ECO:0000256" key="10">
    <source>
        <dbReference type="ARBA" id="ARBA00033987"/>
    </source>
</evidence>
<feature type="compositionally biased region" description="Basic residues" evidence="13">
    <location>
        <begin position="1"/>
        <end position="15"/>
    </location>
</feature>
<feature type="compositionally biased region" description="Basic and acidic residues" evidence="13">
    <location>
        <begin position="69"/>
        <end position="82"/>
    </location>
</feature>
<feature type="region of interest" description="Disordered" evidence="13">
    <location>
        <begin position="1"/>
        <end position="92"/>
    </location>
</feature>
<name>A0A4W2BZ29_BOBOX</name>
<dbReference type="PANTHER" id="PTHR24171">
    <property type="entry name" value="ANKYRIN REPEAT DOMAIN-CONTAINING PROTEIN 39-RELATED"/>
    <property type="match status" value="1"/>
</dbReference>
<keyword evidence="5" id="KW-0677">Repeat</keyword>
<accession>A0A4W2BZ29</accession>
<feature type="repeat" description="ANK" evidence="11">
    <location>
        <begin position="413"/>
        <end position="445"/>
    </location>
</feature>
<dbReference type="GO" id="GO:0003950">
    <property type="term" value="F:NAD+ poly-ADP-ribosyltransferase activity"/>
    <property type="evidence" value="ECO:0007669"/>
    <property type="project" value="UniProtKB-UniRule"/>
</dbReference>
<evidence type="ECO:0000256" key="11">
    <source>
        <dbReference type="PROSITE-ProRule" id="PRU00023"/>
    </source>
</evidence>
<evidence type="ECO:0000256" key="9">
    <source>
        <dbReference type="ARBA" id="ARBA00024347"/>
    </source>
</evidence>
<evidence type="ECO:0000256" key="5">
    <source>
        <dbReference type="ARBA" id="ARBA00022737"/>
    </source>
</evidence>
<dbReference type="GO" id="GO:0016779">
    <property type="term" value="F:nucleotidyltransferase activity"/>
    <property type="evidence" value="ECO:0007669"/>
    <property type="project" value="UniProtKB-KW"/>
</dbReference>
<dbReference type="PROSITE" id="PS50297">
    <property type="entry name" value="ANK_REP_REGION"/>
    <property type="match status" value="15"/>
</dbReference>
<evidence type="ECO:0000256" key="13">
    <source>
        <dbReference type="SAM" id="MobiDB-lite"/>
    </source>
</evidence>
<dbReference type="FunFam" id="1.25.40.20:FF:000009">
    <property type="entry name" value="Poly [ADP-ribose] polymerase"/>
    <property type="match status" value="1"/>
</dbReference>
<keyword evidence="2 12" id="KW-0808">Transferase</keyword>
<comment type="catalytic activity">
    <reaction evidence="10">
        <text>NAD(+) + (ADP-D-ribosyl)n-acceptor = nicotinamide + (ADP-D-ribosyl)n+1-acceptor + H(+).</text>
        <dbReference type="EC" id="2.4.2.30"/>
    </reaction>
</comment>
<dbReference type="Pfam" id="PF00644">
    <property type="entry name" value="PARP"/>
    <property type="match status" value="1"/>
</dbReference>
<dbReference type="Proteomes" id="UP000314981">
    <property type="component" value="Chromosome 27"/>
</dbReference>
<feature type="compositionally biased region" description="Low complexity" evidence="13">
    <location>
        <begin position="119"/>
        <end position="167"/>
    </location>
</feature>
<feature type="region of interest" description="Disordered" evidence="13">
    <location>
        <begin position="119"/>
        <end position="173"/>
    </location>
</feature>
<keyword evidence="3" id="KW-0548">Nucleotidyltransferase</keyword>
<dbReference type="Gene3D" id="3.90.228.10">
    <property type="match status" value="1"/>
</dbReference>
<dbReference type="InterPro" id="IPR002110">
    <property type="entry name" value="Ankyrin_rpt"/>
</dbReference>
<proteinExistence type="inferred from homology"/>
<evidence type="ECO:0000313" key="15">
    <source>
        <dbReference type="Ensembl" id="ENSBIXP00000004618.1"/>
    </source>
</evidence>
<dbReference type="PROSITE" id="PS50088">
    <property type="entry name" value="ANK_REPEAT"/>
    <property type="match status" value="15"/>
</dbReference>
<evidence type="ECO:0000256" key="4">
    <source>
        <dbReference type="ARBA" id="ARBA00022723"/>
    </source>
</evidence>
<dbReference type="Pfam" id="PF12796">
    <property type="entry name" value="Ank_2"/>
    <property type="match status" value="5"/>
</dbReference>